<dbReference type="EMBL" id="LAZR01036955">
    <property type="protein sequence ID" value="KKL23490.1"/>
    <property type="molecule type" value="Genomic_DNA"/>
</dbReference>
<gene>
    <name evidence="2" type="ORF">LCGC14_2424860</name>
</gene>
<accession>A0A0F9BNP6</accession>
<feature type="non-terminal residue" evidence="2">
    <location>
        <position position="1"/>
    </location>
</feature>
<name>A0A0F9BNP6_9ZZZZ</name>
<reference evidence="2" key="1">
    <citation type="journal article" date="2015" name="Nature">
        <title>Complex archaea that bridge the gap between prokaryotes and eukaryotes.</title>
        <authorList>
            <person name="Spang A."/>
            <person name="Saw J.H."/>
            <person name="Jorgensen S.L."/>
            <person name="Zaremba-Niedzwiedzka K."/>
            <person name="Martijn J."/>
            <person name="Lind A.E."/>
            <person name="van Eijk R."/>
            <person name="Schleper C."/>
            <person name="Guy L."/>
            <person name="Ettema T.J."/>
        </authorList>
    </citation>
    <scope>NUCLEOTIDE SEQUENCE</scope>
</reference>
<feature type="compositionally biased region" description="Low complexity" evidence="1">
    <location>
        <begin position="267"/>
        <end position="280"/>
    </location>
</feature>
<feature type="non-terminal residue" evidence="2">
    <location>
        <position position="525"/>
    </location>
</feature>
<sequence length="525" mass="59137">ANPETPVNFNSNEPNQPVEPYYNWVDSLDSYDPSYMSHTYYPDDFSSTWSMNTLNMYNQFPAAIITEDWNSWNLNYNSGYTNSSYNNGQFNSQLNYGNNSKTPDTIQINDGSLVSAGDLNNVGDTYSTYLSTDPIFNYNYYNKINVPLQVNFDNPLAMGMWGTYSENNLKYDDGQFSTIVSESTPIYYNDGTDVPASGEFDPSDIEGTFTYGDLLEVDSGITTIGANYDPYDVSGYKIDPSRWSDFSKTGITVGELLSNDETHMVMGPDSSTGSGSSVYSDPEGNEWNGGWTSALLEPHIDDARRSPTTTGFSGGYITGNANDWAYFDMENVVFPANNYITNIQVYVYLISVRVEPMALPYVKYRFNGYTSWSSAKALGYDWTSYMWKSGSWGQPLNVYGDVHADSLQVRLEINTFSGISEFRVEAMYAKISYAPITMYYHDWQVTWDVTDSYESIDTLVWEYYDMSSGTLTFEIQKWNGASPNGWETLIGSASSKSLSSTYYSSSNQVRVRFVSNSRTSSFNIE</sequence>
<dbReference type="AlphaFoldDB" id="A0A0F9BNP6"/>
<proteinExistence type="predicted"/>
<protein>
    <submittedName>
        <fullName evidence="2">Uncharacterized protein</fullName>
    </submittedName>
</protein>
<evidence type="ECO:0000313" key="2">
    <source>
        <dbReference type="EMBL" id="KKL23490.1"/>
    </source>
</evidence>
<comment type="caution">
    <text evidence="2">The sequence shown here is derived from an EMBL/GenBank/DDBJ whole genome shotgun (WGS) entry which is preliminary data.</text>
</comment>
<feature type="region of interest" description="Disordered" evidence="1">
    <location>
        <begin position="262"/>
        <end position="282"/>
    </location>
</feature>
<organism evidence="2">
    <name type="scientific">marine sediment metagenome</name>
    <dbReference type="NCBI Taxonomy" id="412755"/>
    <lineage>
        <taxon>unclassified sequences</taxon>
        <taxon>metagenomes</taxon>
        <taxon>ecological metagenomes</taxon>
    </lineage>
</organism>
<evidence type="ECO:0000256" key="1">
    <source>
        <dbReference type="SAM" id="MobiDB-lite"/>
    </source>
</evidence>